<name>A0ABS8C1H5_9ALTE</name>
<dbReference type="Proteomes" id="UP000633814">
    <property type="component" value="Unassembled WGS sequence"/>
</dbReference>
<organism evidence="1 2">
    <name type="scientific">Alishewanella maricola</name>
    <dbReference type="NCBI Taxonomy" id="2795740"/>
    <lineage>
        <taxon>Bacteria</taxon>
        <taxon>Pseudomonadati</taxon>
        <taxon>Pseudomonadota</taxon>
        <taxon>Gammaproteobacteria</taxon>
        <taxon>Alteromonadales</taxon>
        <taxon>Alteromonadaceae</taxon>
        <taxon>Alishewanella</taxon>
    </lineage>
</organism>
<proteinExistence type="predicted"/>
<evidence type="ECO:0000313" key="2">
    <source>
        <dbReference type="Proteomes" id="UP000633814"/>
    </source>
</evidence>
<protein>
    <submittedName>
        <fullName evidence="1">Uncharacterized protein</fullName>
    </submittedName>
</protein>
<reference evidence="1 2" key="1">
    <citation type="submission" date="2021-10" db="EMBL/GenBank/DDBJ databases">
        <title>Alishewanella koreense sp. nov. isolated from seawater of southwestern coast in South Korea and the proposal for the reclassification of Rheinheimera perlucida and Rheinheimera tuosuensis as Arsukibacterium perlucida and Arsukibacterium tuosuensis.</title>
        <authorList>
            <person name="Kim K.H."/>
            <person name="Ruan W."/>
            <person name="Kim K.R."/>
            <person name="Baek J.H."/>
            <person name="Jeon C.O."/>
        </authorList>
    </citation>
    <scope>NUCLEOTIDE SEQUENCE [LARGE SCALE GENOMIC DNA]</scope>
    <source>
        <strain evidence="1 2">16-MA</strain>
    </source>
</reference>
<dbReference type="EMBL" id="JAEINI020000002">
    <property type="protein sequence ID" value="MCB5226182.1"/>
    <property type="molecule type" value="Genomic_DNA"/>
</dbReference>
<keyword evidence="2" id="KW-1185">Reference proteome</keyword>
<dbReference type="RefSeq" id="WP_226750268.1">
    <property type="nucleotide sequence ID" value="NZ_JAEINI020000002.1"/>
</dbReference>
<comment type="caution">
    <text evidence="1">The sequence shown here is derived from an EMBL/GenBank/DDBJ whole genome shotgun (WGS) entry which is preliminary data.</text>
</comment>
<gene>
    <name evidence="1" type="ORF">JAO78_005070</name>
</gene>
<evidence type="ECO:0000313" key="1">
    <source>
        <dbReference type="EMBL" id="MCB5226182.1"/>
    </source>
</evidence>
<accession>A0ABS8C1H5</accession>
<sequence length="598" mass="66108">MSAVVLRFEFLNAGVVSPISLRFENEQPPPPPPADLLPNTIMAIAARYRHAPLQQQQIHTKWRANNDITGTVTIRYAALTPTTSLIKANWRLPLIITTQASTNWQVLPVLTQQLLTNWQQLPLQQQTSRTNWRVAPINQQHWQYTWRRTSLQQQQLKTGYRYPGIMAQRYDLLWQNGGDITRYYRLPYGPRPATYICTQNYRPPVGRVVLNFTDPAQPRTGSVTLQFSNANNPIVCDLDIGGGLIPPSPDVPTIDTTKPIRPPRRRSYIMQPELRCYRVSDNQEINIFSASLSVSRSSWAAAISMACGSRGDKDMLFTGGPQLFKLVINSYEFYGIAEQPSLSHLFGQTSWTINARSSIAALASPHVAPRSYTNSTAKGVAALITDELAGTGWTLDYQMTAYNVPAGAFSYQNKTKMEAIAQVVSAIGGMLYADGATNTLIVSPRWPVVPWATTLAVPDIAVHDDVILQYNSTPQVNPLYNKVFVRGEQQGVMCGVRRTGTAGDVIAPDIVDPLITDNQAARMRGTAELADSGYKDEISIVLPVMASLPPCLPGSLLGVVWQTDNYKATVDSLSIRAERTSDGAITVRQTVGALRSYE</sequence>